<evidence type="ECO:0000313" key="2">
    <source>
        <dbReference type="EMBL" id="OGG95030.1"/>
    </source>
</evidence>
<gene>
    <name evidence="2" type="ORF">A2527_12720</name>
</gene>
<sequence>MKKRLLAAVLFLSLVSVAHAEEQVTELVKGSVPSTHVSVLCVSGVKVAVVAFCGPGCGIAMTQLLGPNGKPVECK</sequence>
<organism evidence="2 3">
    <name type="scientific">Candidatus Lambdaproteobacteria bacterium RIFOXYD2_FULL_50_16</name>
    <dbReference type="NCBI Taxonomy" id="1817772"/>
    <lineage>
        <taxon>Bacteria</taxon>
        <taxon>Pseudomonadati</taxon>
        <taxon>Pseudomonadota</taxon>
        <taxon>Candidatus Lambdaproteobacteria</taxon>
    </lineage>
</organism>
<reference evidence="2 3" key="1">
    <citation type="journal article" date="2016" name="Nat. Commun.">
        <title>Thousands of microbial genomes shed light on interconnected biogeochemical processes in an aquifer system.</title>
        <authorList>
            <person name="Anantharaman K."/>
            <person name="Brown C.T."/>
            <person name="Hug L.A."/>
            <person name="Sharon I."/>
            <person name="Castelle C.J."/>
            <person name="Probst A.J."/>
            <person name="Thomas B.C."/>
            <person name="Singh A."/>
            <person name="Wilkins M.J."/>
            <person name="Karaoz U."/>
            <person name="Brodie E.L."/>
            <person name="Williams K.H."/>
            <person name="Hubbard S.S."/>
            <person name="Banfield J.F."/>
        </authorList>
    </citation>
    <scope>NUCLEOTIDE SEQUENCE [LARGE SCALE GENOMIC DNA]</scope>
</reference>
<feature type="chain" id="PRO_5009524618" evidence="1">
    <location>
        <begin position="21"/>
        <end position="75"/>
    </location>
</feature>
<accession>A0A1F6GAA2</accession>
<protein>
    <submittedName>
        <fullName evidence="2">Uncharacterized protein</fullName>
    </submittedName>
</protein>
<keyword evidence="1" id="KW-0732">Signal</keyword>
<feature type="signal peptide" evidence="1">
    <location>
        <begin position="1"/>
        <end position="20"/>
    </location>
</feature>
<dbReference type="AlphaFoldDB" id="A0A1F6GAA2"/>
<evidence type="ECO:0000313" key="3">
    <source>
        <dbReference type="Proteomes" id="UP000178449"/>
    </source>
</evidence>
<dbReference type="Proteomes" id="UP000178449">
    <property type="component" value="Unassembled WGS sequence"/>
</dbReference>
<proteinExistence type="predicted"/>
<dbReference type="STRING" id="1817772.A2527_12720"/>
<dbReference type="EMBL" id="MFNE01000029">
    <property type="protein sequence ID" value="OGG95030.1"/>
    <property type="molecule type" value="Genomic_DNA"/>
</dbReference>
<name>A0A1F6GAA2_9PROT</name>
<evidence type="ECO:0000256" key="1">
    <source>
        <dbReference type="SAM" id="SignalP"/>
    </source>
</evidence>
<comment type="caution">
    <text evidence="2">The sequence shown here is derived from an EMBL/GenBank/DDBJ whole genome shotgun (WGS) entry which is preliminary data.</text>
</comment>